<evidence type="ECO:0000256" key="9">
    <source>
        <dbReference type="SAM" id="SignalP"/>
    </source>
</evidence>
<keyword evidence="2" id="KW-0964">Secreted</keyword>
<evidence type="ECO:0000256" key="2">
    <source>
        <dbReference type="ARBA" id="ARBA00022525"/>
    </source>
</evidence>
<dbReference type="Gene3D" id="2.10.25.10">
    <property type="entry name" value="Laminin"/>
    <property type="match status" value="3"/>
</dbReference>
<reference evidence="11" key="1">
    <citation type="submission" date="2022-01" db="EMBL/GenBank/DDBJ databases">
        <authorList>
            <person name="Braso-Vives M."/>
        </authorList>
    </citation>
    <scope>NUCLEOTIDE SEQUENCE</scope>
</reference>
<dbReference type="SUPFAM" id="SSF82895">
    <property type="entry name" value="TSP-1 type 1 repeat"/>
    <property type="match status" value="1"/>
</dbReference>
<keyword evidence="7" id="KW-0325">Glycoprotein</keyword>
<dbReference type="InterPro" id="IPR001881">
    <property type="entry name" value="EGF-like_Ca-bd_dom"/>
</dbReference>
<sequence length="363" mass="39400">MARLLYLLLLANMFNSSFQGGCPTVRISGSSAQSSRMTTYTMNRQLHDDRPVYRSSRGEYLYHDRTDSTWNVGTTVGSTRVGLYVVDSSTYADSIIWTWYEAFNFHHIPNSRIRARCDNPFARVNGQWSNWGSWSSCTRYCICGNSTCVPDTVTRRRRCITPPPLNGGSNCAGSSTSTRDCACRDINECLDDTLNNCDLDNGGSCVNTQGSFHCTCDDGYNIQADGRTCLDIDECADNSTSCVNGLCTNTIGSYNCTCNSGYRKNPSTQNCADIDECTDDSTCVNGRCTNAPGNYNCTCNSGYRMNPTTQKCEGLSIGAIVGISLGAAAAVLITAVVFYCCCCKKSGSVATAGHAWPVNETSP</sequence>
<protein>
    <submittedName>
        <fullName evidence="11">FBN2 protein</fullName>
    </submittedName>
</protein>
<organism evidence="11 12">
    <name type="scientific">Branchiostoma lanceolatum</name>
    <name type="common">Common lancelet</name>
    <name type="synonym">Amphioxus lanceolatum</name>
    <dbReference type="NCBI Taxonomy" id="7740"/>
    <lineage>
        <taxon>Eukaryota</taxon>
        <taxon>Metazoa</taxon>
        <taxon>Chordata</taxon>
        <taxon>Cephalochordata</taxon>
        <taxon>Leptocardii</taxon>
        <taxon>Amphioxiformes</taxon>
        <taxon>Branchiostomatidae</taxon>
        <taxon>Branchiostoma</taxon>
    </lineage>
</organism>
<dbReference type="OrthoDB" id="339125at2759"/>
<proteinExistence type="predicted"/>
<feature type="chain" id="PRO_5035431055" evidence="9">
    <location>
        <begin position="20"/>
        <end position="363"/>
    </location>
</feature>
<dbReference type="SMART" id="SM00181">
    <property type="entry name" value="EGF"/>
    <property type="match status" value="3"/>
</dbReference>
<dbReference type="EMBL" id="OV696687">
    <property type="protein sequence ID" value="CAH1254681.1"/>
    <property type="molecule type" value="Genomic_DNA"/>
</dbReference>
<feature type="signal peptide" evidence="9">
    <location>
        <begin position="1"/>
        <end position="19"/>
    </location>
</feature>
<dbReference type="Pfam" id="PF07645">
    <property type="entry name" value="EGF_CA"/>
    <property type="match status" value="3"/>
</dbReference>
<feature type="domain" description="EGF-like" evidence="10">
    <location>
        <begin position="256"/>
        <end position="271"/>
    </location>
</feature>
<feature type="domain" description="EGF-like" evidence="10">
    <location>
        <begin position="214"/>
        <end position="229"/>
    </location>
</feature>
<dbReference type="GO" id="GO:0005509">
    <property type="term" value="F:calcium ion binding"/>
    <property type="evidence" value="ECO:0007669"/>
    <property type="project" value="InterPro"/>
</dbReference>
<feature type="domain" description="EGF-like" evidence="10">
    <location>
        <begin position="297"/>
        <end position="312"/>
    </location>
</feature>
<gene>
    <name evidence="11" type="primary">FBN2</name>
    <name evidence="11" type="ORF">BLAG_LOCUS14002</name>
</gene>
<dbReference type="AlphaFoldDB" id="A0A8K0ENJ1"/>
<keyword evidence="12" id="KW-1185">Reference proteome</keyword>
<keyword evidence="3" id="KW-0245">EGF-like domain</keyword>
<evidence type="ECO:0000256" key="5">
    <source>
        <dbReference type="ARBA" id="ARBA00022737"/>
    </source>
</evidence>
<dbReference type="PROSITE" id="PS01186">
    <property type="entry name" value="EGF_2"/>
    <property type="match status" value="3"/>
</dbReference>
<dbReference type="Gene3D" id="2.20.100.10">
    <property type="entry name" value="Thrombospondin type-1 (TSP1) repeat"/>
    <property type="match status" value="1"/>
</dbReference>
<keyword evidence="8" id="KW-1133">Transmembrane helix</keyword>
<dbReference type="PANTHER" id="PTHR47333:SF4">
    <property type="entry name" value="EGF-LIKE DOMAIN-CONTAINING PROTEIN"/>
    <property type="match status" value="1"/>
</dbReference>
<keyword evidence="8" id="KW-0812">Transmembrane</keyword>
<feature type="transmembrane region" description="Helical" evidence="8">
    <location>
        <begin position="315"/>
        <end position="341"/>
    </location>
</feature>
<keyword evidence="5" id="KW-0677">Repeat</keyword>
<dbReference type="InterPro" id="IPR018097">
    <property type="entry name" value="EGF_Ca-bd_CS"/>
</dbReference>
<dbReference type="PROSITE" id="PS01187">
    <property type="entry name" value="EGF_CA"/>
    <property type="match status" value="2"/>
</dbReference>
<dbReference type="InterPro" id="IPR009030">
    <property type="entry name" value="Growth_fac_rcpt_cys_sf"/>
</dbReference>
<evidence type="ECO:0000256" key="4">
    <source>
        <dbReference type="ARBA" id="ARBA00022729"/>
    </source>
</evidence>
<evidence type="ECO:0000256" key="3">
    <source>
        <dbReference type="ARBA" id="ARBA00022536"/>
    </source>
</evidence>
<dbReference type="InterPro" id="IPR000742">
    <property type="entry name" value="EGF"/>
</dbReference>
<dbReference type="SMART" id="SM00179">
    <property type="entry name" value="EGF_CA"/>
    <property type="match status" value="3"/>
</dbReference>
<dbReference type="InterPro" id="IPR049883">
    <property type="entry name" value="NOTCH1_EGF-like"/>
</dbReference>
<keyword evidence="4 9" id="KW-0732">Signal</keyword>
<accession>A0A8K0ENJ1</accession>
<evidence type="ECO:0000313" key="12">
    <source>
        <dbReference type="Proteomes" id="UP000838412"/>
    </source>
</evidence>
<evidence type="ECO:0000259" key="10">
    <source>
        <dbReference type="PROSITE" id="PS01186"/>
    </source>
</evidence>
<dbReference type="SUPFAM" id="SSF57184">
    <property type="entry name" value="Growth factor receptor domain"/>
    <property type="match status" value="1"/>
</dbReference>
<evidence type="ECO:0000256" key="6">
    <source>
        <dbReference type="ARBA" id="ARBA00023157"/>
    </source>
</evidence>
<dbReference type="PANTHER" id="PTHR47333">
    <property type="entry name" value="VON WILLEBRAND FACTOR C AND EGF DOMAIN-CONTAINING PROTEIN"/>
    <property type="match status" value="1"/>
</dbReference>
<comment type="subcellular location">
    <subcellularLocation>
        <location evidence="1">Secreted</location>
    </subcellularLocation>
</comment>
<dbReference type="Proteomes" id="UP000838412">
    <property type="component" value="Chromosome 2"/>
</dbReference>
<dbReference type="FunFam" id="2.10.25.10:FF:000038">
    <property type="entry name" value="Fibrillin 2"/>
    <property type="match status" value="1"/>
</dbReference>
<dbReference type="FunFam" id="2.10.25.10:FF:000005">
    <property type="entry name" value="Fibrillin 2"/>
    <property type="match status" value="1"/>
</dbReference>
<evidence type="ECO:0000313" key="11">
    <source>
        <dbReference type="EMBL" id="CAH1254681.1"/>
    </source>
</evidence>
<name>A0A8K0ENJ1_BRALA</name>
<keyword evidence="6" id="KW-1015">Disulfide bond</keyword>
<dbReference type="InterPro" id="IPR052080">
    <property type="entry name" value="vWF_C/EGF_Fibrillin"/>
</dbReference>
<evidence type="ECO:0000256" key="8">
    <source>
        <dbReference type="SAM" id="Phobius"/>
    </source>
</evidence>
<dbReference type="FunFam" id="2.10.25.10:FF:000068">
    <property type="entry name" value="Latent transforming growth factor beta binding protein 3"/>
    <property type="match status" value="1"/>
</dbReference>
<dbReference type="CDD" id="cd00054">
    <property type="entry name" value="EGF_CA"/>
    <property type="match status" value="3"/>
</dbReference>
<evidence type="ECO:0000256" key="7">
    <source>
        <dbReference type="ARBA" id="ARBA00023180"/>
    </source>
</evidence>
<dbReference type="InterPro" id="IPR036383">
    <property type="entry name" value="TSP1_rpt_sf"/>
</dbReference>
<keyword evidence="8" id="KW-0472">Membrane</keyword>
<dbReference type="PROSITE" id="PS00010">
    <property type="entry name" value="ASX_HYDROXYL"/>
    <property type="match status" value="3"/>
</dbReference>
<evidence type="ECO:0000256" key="1">
    <source>
        <dbReference type="ARBA" id="ARBA00004613"/>
    </source>
</evidence>
<dbReference type="GO" id="GO:0005576">
    <property type="term" value="C:extracellular region"/>
    <property type="evidence" value="ECO:0007669"/>
    <property type="project" value="UniProtKB-SubCell"/>
</dbReference>
<dbReference type="InterPro" id="IPR000152">
    <property type="entry name" value="EGF-type_Asp/Asn_hydroxyl_site"/>
</dbReference>